<sequence>MTSPLPASTATLVLAAEDARAVPPAVAVSPSVPPPVPEGSVRFATFNTALSRRRPGAMLSALASGGWDKARAVAETVQRVRPDVLLVNEFDHDPSGRAAELFARGYLGRGWNGARGLEFPYVFSAPVNTGVASGEDLNGDGRVVSEPGSDAYAGDAFGFGQFPGQYGMAVFSRYPLDAVRARTFRLLRRSAMPGALEPVDPGSGEPFLSPRARAAARLSSKSHWDVPVDTGWGRPVHLLASHPTPPAFDGPEGRNVLRNHDEIRFWADYLTPGADGYIRDDAGVAGGLAEGVPFVVAGDLNADRRRGASLPGAVERLLDHPRVVDPLPHSQGGRGRAGSAVGAPGHGEGFVEDTPPGHLRVDYVLPSRDLAVGGRGVFWPAPDDPLVRLTGGGRPFPASDHRLVWVDVSS</sequence>
<name>A0A1M6EWW2_9ACTN</name>
<dbReference type="STRING" id="758803.SAMN05421803_102442"/>
<keyword evidence="4" id="KW-1185">Reference proteome</keyword>
<evidence type="ECO:0000313" key="3">
    <source>
        <dbReference type="EMBL" id="SHI89928.1"/>
    </source>
</evidence>
<dbReference type="AlphaFoldDB" id="A0A1M6EWW2"/>
<feature type="region of interest" description="Disordered" evidence="1">
    <location>
        <begin position="328"/>
        <end position="354"/>
    </location>
</feature>
<dbReference type="GO" id="GO:0003824">
    <property type="term" value="F:catalytic activity"/>
    <property type="evidence" value="ECO:0007669"/>
    <property type="project" value="InterPro"/>
</dbReference>
<dbReference type="InterPro" id="IPR036691">
    <property type="entry name" value="Endo/exonu/phosph_ase_sf"/>
</dbReference>
<proteinExistence type="predicted"/>
<organism evidence="3 4">
    <name type="scientific">Nocardiopsis flavescens</name>
    <dbReference type="NCBI Taxonomy" id="758803"/>
    <lineage>
        <taxon>Bacteria</taxon>
        <taxon>Bacillati</taxon>
        <taxon>Actinomycetota</taxon>
        <taxon>Actinomycetes</taxon>
        <taxon>Streptosporangiales</taxon>
        <taxon>Nocardiopsidaceae</taxon>
        <taxon>Nocardiopsis</taxon>
    </lineage>
</organism>
<dbReference type="SUPFAM" id="SSF56219">
    <property type="entry name" value="DNase I-like"/>
    <property type="match status" value="1"/>
</dbReference>
<dbReference type="EMBL" id="FQZK01000002">
    <property type="protein sequence ID" value="SHI89928.1"/>
    <property type="molecule type" value="Genomic_DNA"/>
</dbReference>
<dbReference type="Pfam" id="PF03372">
    <property type="entry name" value="Exo_endo_phos"/>
    <property type="match status" value="1"/>
</dbReference>
<feature type="domain" description="Endonuclease/exonuclease/phosphatase" evidence="2">
    <location>
        <begin position="69"/>
        <end position="401"/>
    </location>
</feature>
<dbReference type="InterPro" id="IPR005135">
    <property type="entry name" value="Endo/exonuclease/phosphatase"/>
</dbReference>
<evidence type="ECO:0000259" key="2">
    <source>
        <dbReference type="Pfam" id="PF03372"/>
    </source>
</evidence>
<protein>
    <submittedName>
        <fullName evidence="3">Alkaline phosphatase D</fullName>
    </submittedName>
</protein>
<accession>A0A1M6EWW2</accession>
<dbReference type="Gene3D" id="3.60.10.10">
    <property type="entry name" value="Endonuclease/exonuclease/phosphatase"/>
    <property type="match status" value="1"/>
</dbReference>
<dbReference type="Proteomes" id="UP000184452">
    <property type="component" value="Unassembled WGS sequence"/>
</dbReference>
<dbReference type="RefSeq" id="WP_073376379.1">
    <property type="nucleotide sequence ID" value="NZ_FQZK01000002.1"/>
</dbReference>
<gene>
    <name evidence="3" type="ORF">SAMN05421803_102442</name>
</gene>
<evidence type="ECO:0000313" key="4">
    <source>
        <dbReference type="Proteomes" id="UP000184452"/>
    </source>
</evidence>
<evidence type="ECO:0000256" key="1">
    <source>
        <dbReference type="SAM" id="MobiDB-lite"/>
    </source>
</evidence>
<reference evidence="3 4" key="1">
    <citation type="submission" date="2016-11" db="EMBL/GenBank/DDBJ databases">
        <authorList>
            <person name="Jaros S."/>
            <person name="Januszkiewicz K."/>
            <person name="Wedrychowicz H."/>
        </authorList>
    </citation>
    <scope>NUCLEOTIDE SEQUENCE [LARGE SCALE GENOMIC DNA]</scope>
    <source>
        <strain evidence="3 4">CGMCC 4.5723</strain>
    </source>
</reference>